<evidence type="ECO:0000313" key="3">
    <source>
        <dbReference type="Proteomes" id="UP000078512"/>
    </source>
</evidence>
<evidence type="ECO:0008006" key="4">
    <source>
        <dbReference type="Google" id="ProtNLM"/>
    </source>
</evidence>
<evidence type="ECO:0000256" key="1">
    <source>
        <dbReference type="SAM" id="MobiDB-lite"/>
    </source>
</evidence>
<dbReference type="OrthoDB" id="2389045at2759"/>
<gene>
    <name evidence="2" type="ORF">K457DRAFT_900416</name>
</gene>
<dbReference type="EMBL" id="KV442075">
    <property type="protein sequence ID" value="OAQ25696.1"/>
    <property type="molecule type" value="Genomic_DNA"/>
</dbReference>
<name>A0A197JMI6_9FUNG</name>
<dbReference type="Proteomes" id="UP000078512">
    <property type="component" value="Unassembled WGS sequence"/>
</dbReference>
<keyword evidence="3" id="KW-1185">Reference proteome</keyword>
<feature type="region of interest" description="Disordered" evidence="1">
    <location>
        <begin position="170"/>
        <end position="201"/>
    </location>
</feature>
<dbReference type="AlphaFoldDB" id="A0A197JMI6"/>
<feature type="compositionally biased region" description="Low complexity" evidence="1">
    <location>
        <begin position="190"/>
        <end position="201"/>
    </location>
</feature>
<accession>A0A197JMI6</accession>
<sequence length="618" mass="70085">MRFSLSRANSRTQSLNVFPFLTTATATSTTTSRTLSPVEIPELLEIIFSYVDNFTLRTTVVGVCRQWFLMNRHRVVREVIWDNGADPKRQEAIISRLLGAGRSLQDLELIDHIHICSKLGEILPYLATLTRLRLQVVDHGTLRLDKVFQACPFLESFEVDAKNYVEFPTPWISNDRPQDQQKQQGDTIHPSSPSQQQQQQQQSFRQPLHLQSFILRNGHFAQSDLESLLALTPRLQELKLISLRSGVWIVEDQTDLWNISASTMACLKSRGIVLRSFHLSLAYPSKASSQCAMFLVSPNSTDWTFSTQDLLPIMVARLRDTPNIVTRLEIYHQDRAKLLPDSGLHRYLCESPHLLHLKAPYAAYLLEHLDVHSRANLPSSVRGPGSGSTGKVWACRNLQSLHLGIHVQRDFPHETKVHSRIVYGYLSIVCPKIRDLRIDPYYQAVLLPRPILFMDLDAGLCLLSRLRYLETLLIGSAGMTTNSGSKDLTWMVASGWTAEARKEREKTMSGWKTTLLEETRQQSAMPLRTLEGPYVDADLIQSLEHLGLLGDVKNTLDKMGQEVESGQYCWPLLQRLSINRPIELGRAPEAELGRLFPTSRISFSDLIARPLSSKTNKM</sequence>
<reference evidence="2 3" key="1">
    <citation type="submission" date="2016-05" db="EMBL/GenBank/DDBJ databases">
        <title>Genome sequencing reveals origins of a unique bacterial endosymbiosis in the earliest lineages of terrestrial Fungi.</title>
        <authorList>
            <consortium name="DOE Joint Genome Institute"/>
            <person name="Uehling J."/>
            <person name="Gryganskyi A."/>
            <person name="Hameed K."/>
            <person name="Tschaplinski T."/>
            <person name="Misztal P."/>
            <person name="Wu S."/>
            <person name="Desiro A."/>
            <person name="Vande Pol N."/>
            <person name="Du Z.-Y."/>
            <person name="Zienkiewicz A."/>
            <person name="Zienkiewicz K."/>
            <person name="Morin E."/>
            <person name="Tisserant E."/>
            <person name="Splivallo R."/>
            <person name="Hainaut M."/>
            <person name="Henrissat B."/>
            <person name="Ohm R."/>
            <person name="Kuo A."/>
            <person name="Yan J."/>
            <person name="Lipzen A."/>
            <person name="Nolan M."/>
            <person name="Labutti K."/>
            <person name="Barry K."/>
            <person name="Goldstein A."/>
            <person name="Labbe J."/>
            <person name="Schadt C."/>
            <person name="Tuskan G."/>
            <person name="Grigoriev I."/>
            <person name="Martin F."/>
            <person name="Vilgalys R."/>
            <person name="Bonito G."/>
        </authorList>
    </citation>
    <scope>NUCLEOTIDE SEQUENCE [LARGE SCALE GENOMIC DNA]</scope>
    <source>
        <strain evidence="2 3">AG-77</strain>
    </source>
</reference>
<protein>
    <recommendedName>
        <fullName evidence="4">F-box domain-containing protein</fullName>
    </recommendedName>
</protein>
<proteinExistence type="predicted"/>
<organism evidence="2 3">
    <name type="scientific">Linnemannia elongata AG-77</name>
    <dbReference type="NCBI Taxonomy" id="1314771"/>
    <lineage>
        <taxon>Eukaryota</taxon>
        <taxon>Fungi</taxon>
        <taxon>Fungi incertae sedis</taxon>
        <taxon>Mucoromycota</taxon>
        <taxon>Mortierellomycotina</taxon>
        <taxon>Mortierellomycetes</taxon>
        <taxon>Mortierellales</taxon>
        <taxon>Mortierellaceae</taxon>
        <taxon>Linnemannia</taxon>
    </lineage>
</organism>
<evidence type="ECO:0000313" key="2">
    <source>
        <dbReference type="EMBL" id="OAQ25696.1"/>
    </source>
</evidence>